<evidence type="ECO:0000313" key="2">
    <source>
        <dbReference type="Proteomes" id="UP000265520"/>
    </source>
</evidence>
<sequence length="57" mass="6134">SPEQEPPKSLLLGIGVMTLGSSSFVEEDFLVAFHEEGSSVAVLRGDACPRDCAREIR</sequence>
<accession>A0A392U090</accession>
<proteinExistence type="predicted"/>
<dbReference type="AlphaFoldDB" id="A0A392U090"/>
<evidence type="ECO:0000313" key="1">
    <source>
        <dbReference type="EMBL" id="MCI66862.1"/>
    </source>
</evidence>
<keyword evidence="2" id="KW-1185">Reference proteome</keyword>
<reference evidence="1 2" key="1">
    <citation type="journal article" date="2018" name="Front. Plant Sci.">
        <title>Red Clover (Trifolium pratense) and Zigzag Clover (T. medium) - A Picture of Genomic Similarities and Differences.</title>
        <authorList>
            <person name="Dluhosova J."/>
            <person name="Istvanek J."/>
            <person name="Nedelnik J."/>
            <person name="Repkova J."/>
        </authorList>
    </citation>
    <scope>NUCLEOTIDE SEQUENCE [LARGE SCALE GENOMIC DNA]</scope>
    <source>
        <strain evidence="2">cv. 10/8</strain>
        <tissue evidence="1">Leaf</tissue>
    </source>
</reference>
<name>A0A392U090_9FABA</name>
<dbReference type="Proteomes" id="UP000265520">
    <property type="component" value="Unassembled WGS sequence"/>
</dbReference>
<organism evidence="1 2">
    <name type="scientific">Trifolium medium</name>
    <dbReference type="NCBI Taxonomy" id="97028"/>
    <lineage>
        <taxon>Eukaryota</taxon>
        <taxon>Viridiplantae</taxon>
        <taxon>Streptophyta</taxon>
        <taxon>Embryophyta</taxon>
        <taxon>Tracheophyta</taxon>
        <taxon>Spermatophyta</taxon>
        <taxon>Magnoliopsida</taxon>
        <taxon>eudicotyledons</taxon>
        <taxon>Gunneridae</taxon>
        <taxon>Pentapetalae</taxon>
        <taxon>rosids</taxon>
        <taxon>fabids</taxon>
        <taxon>Fabales</taxon>
        <taxon>Fabaceae</taxon>
        <taxon>Papilionoideae</taxon>
        <taxon>50 kb inversion clade</taxon>
        <taxon>NPAAA clade</taxon>
        <taxon>Hologalegina</taxon>
        <taxon>IRL clade</taxon>
        <taxon>Trifolieae</taxon>
        <taxon>Trifolium</taxon>
    </lineage>
</organism>
<protein>
    <submittedName>
        <fullName evidence="1">Uncharacterized protein</fullName>
    </submittedName>
</protein>
<comment type="caution">
    <text evidence="1">The sequence shown here is derived from an EMBL/GenBank/DDBJ whole genome shotgun (WGS) entry which is preliminary data.</text>
</comment>
<dbReference type="EMBL" id="LXQA010703896">
    <property type="protein sequence ID" value="MCI66862.1"/>
    <property type="molecule type" value="Genomic_DNA"/>
</dbReference>
<feature type="non-terminal residue" evidence="1">
    <location>
        <position position="1"/>
    </location>
</feature>